<gene>
    <name evidence="1" type="ORF">MNBD_GAMMA22-587</name>
</gene>
<protein>
    <submittedName>
        <fullName evidence="1">Uncharacterized protein</fullName>
    </submittedName>
</protein>
<accession>A0A3B0ZUZ3</accession>
<reference evidence="1" key="1">
    <citation type="submission" date="2018-06" db="EMBL/GenBank/DDBJ databases">
        <authorList>
            <person name="Zhirakovskaya E."/>
        </authorList>
    </citation>
    <scope>NUCLEOTIDE SEQUENCE</scope>
</reference>
<dbReference type="EMBL" id="UOFS01000013">
    <property type="protein sequence ID" value="VAW93030.1"/>
    <property type="molecule type" value="Genomic_DNA"/>
</dbReference>
<name>A0A3B0ZUZ3_9ZZZZ</name>
<organism evidence="1">
    <name type="scientific">hydrothermal vent metagenome</name>
    <dbReference type="NCBI Taxonomy" id="652676"/>
    <lineage>
        <taxon>unclassified sequences</taxon>
        <taxon>metagenomes</taxon>
        <taxon>ecological metagenomes</taxon>
    </lineage>
</organism>
<evidence type="ECO:0000313" key="1">
    <source>
        <dbReference type="EMBL" id="VAW93030.1"/>
    </source>
</evidence>
<proteinExistence type="predicted"/>
<sequence>MRQYWLHYLLVLLTAGLPVLAMADVYAFDPLAEYATEQVSQKSYPTDNFTDKKNLNIASKIPTEKSNFLVDDCNNCSSCFCCHFFTLSSVSFKITLDRAEKQIDDFDLSMLDNSTSPLLRPPKLNKFNFIHNI</sequence>
<dbReference type="AlphaFoldDB" id="A0A3B0ZUZ3"/>